<reference evidence="2 3" key="1">
    <citation type="submission" date="2023-06" db="EMBL/GenBank/DDBJ databases">
        <authorList>
            <person name="Oyuntsetseg B."/>
            <person name="Kim S.B."/>
        </authorList>
    </citation>
    <scope>NUCLEOTIDE SEQUENCE [LARGE SCALE GENOMIC DNA]</scope>
    <source>
        <strain evidence="2 3">2-15</strain>
    </source>
</reference>
<dbReference type="PANTHER" id="PTHR43798:SF33">
    <property type="entry name" value="HYDROLASE, PUTATIVE (AFU_ORTHOLOGUE AFUA_2G14860)-RELATED"/>
    <property type="match status" value="1"/>
</dbReference>
<sequence>MAVPGTLCSPAVFGPLARAWPGVVHAVDWMSVPGPWRIEDVAERIASRIDRPVLLVGHSTGGCIALQLTAKHPELVAGLLLANTGAHMRGHGDVDGILRTISQAWGPQLHAAVLDRSFASPLPTQLRDDLLAYAEQVPQEAALEVLTSQRDLDLTPELATIRCPVRVLHGVHDRARSVADAQYLAEHLPTAELTTVDTGHTPVFEDVPATVQALKSLMGQGA</sequence>
<evidence type="ECO:0000313" key="3">
    <source>
        <dbReference type="Proteomes" id="UP001236014"/>
    </source>
</evidence>
<dbReference type="EMBL" id="CP127294">
    <property type="protein sequence ID" value="WIX83782.1"/>
    <property type="molecule type" value="Genomic_DNA"/>
</dbReference>
<feature type="domain" description="AB hydrolase-1" evidence="1">
    <location>
        <begin position="3"/>
        <end position="209"/>
    </location>
</feature>
<dbReference type="Pfam" id="PF12697">
    <property type="entry name" value="Abhydrolase_6"/>
    <property type="match status" value="1"/>
</dbReference>
<dbReference type="KEGG" id="acab:QRX50_01990"/>
<dbReference type="InterPro" id="IPR050266">
    <property type="entry name" value="AB_hydrolase_sf"/>
</dbReference>
<dbReference type="GO" id="GO:0016020">
    <property type="term" value="C:membrane"/>
    <property type="evidence" value="ECO:0007669"/>
    <property type="project" value="TreeGrafter"/>
</dbReference>
<protein>
    <submittedName>
        <fullName evidence="2">Alpha/beta hydrolase</fullName>
    </submittedName>
</protein>
<name>A0A9Y2IPA3_9PSEU</name>
<gene>
    <name evidence="2" type="ORF">QRX50_01990</name>
</gene>
<dbReference type="AlphaFoldDB" id="A0A9Y2IPA3"/>
<dbReference type="GO" id="GO:0016787">
    <property type="term" value="F:hydrolase activity"/>
    <property type="evidence" value="ECO:0007669"/>
    <property type="project" value="UniProtKB-KW"/>
</dbReference>
<dbReference type="SUPFAM" id="SSF53474">
    <property type="entry name" value="alpha/beta-Hydrolases"/>
    <property type="match status" value="1"/>
</dbReference>
<dbReference type="InterPro" id="IPR029058">
    <property type="entry name" value="AB_hydrolase_fold"/>
</dbReference>
<organism evidence="2 3">
    <name type="scientific">Amycolatopsis carbonis</name>
    <dbReference type="NCBI Taxonomy" id="715471"/>
    <lineage>
        <taxon>Bacteria</taxon>
        <taxon>Bacillati</taxon>
        <taxon>Actinomycetota</taxon>
        <taxon>Actinomycetes</taxon>
        <taxon>Pseudonocardiales</taxon>
        <taxon>Pseudonocardiaceae</taxon>
        <taxon>Amycolatopsis</taxon>
    </lineage>
</organism>
<accession>A0A9Y2IPA3</accession>
<dbReference type="Proteomes" id="UP001236014">
    <property type="component" value="Chromosome"/>
</dbReference>
<dbReference type="InterPro" id="IPR000073">
    <property type="entry name" value="AB_hydrolase_1"/>
</dbReference>
<keyword evidence="2" id="KW-0378">Hydrolase</keyword>
<dbReference type="RefSeq" id="WP_285974328.1">
    <property type="nucleotide sequence ID" value="NZ_CP127294.1"/>
</dbReference>
<keyword evidence="3" id="KW-1185">Reference proteome</keyword>
<proteinExistence type="predicted"/>
<dbReference type="PANTHER" id="PTHR43798">
    <property type="entry name" value="MONOACYLGLYCEROL LIPASE"/>
    <property type="match status" value="1"/>
</dbReference>
<dbReference type="Gene3D" id="3.40.50.1820">
    <property type="entry name" value="alpha/beta hydrolase"/>
    <property type="match status" value="1"/>
</dbReference>
<evidence type="ECO:0000313" key="2">
    <source>
        <dbReference type="EMBL" id="WIX83782.1"/>
    </source>
</evidence>
<evidence type="ECO:0000259" key="1">
    <source>
        <dbReference type="Pfam" id="PF12697"/>
    </source>
</evidence>